<accession>A0A0D7B9S5</accession>
<evidence type="ECO:0000313" key="3">
    <source>
        <dbReference type="Proteomes" id="UP000054007"/>
    </source>
</evidence>
<feature type="compositionally biased region" description="Polar residues" evidence="1">
    <location>
        <begin position="28"/>
        <end position="38"/>
    </location>
</feature>
<gene>
    <name evidence="2" type="ORF">CYLTODRAFT_455541</name>
</gene>
<keyword evidence="3" id="KW-1185">Reference proteome</keyword>
<proteinExistence type="predicted"/>
<feature type="region of interest" description="Disordered" evidence="1">
    <location>
        <begin position="1"/>
        <end position="59"/>
    </location>
</feature>
<dbReference type="AlphaFoldDB" id="A0A0D7B9S5"/>
<dbReference type="EMBL" id="KN880560">
    <property type="protein sequence ID" value="KIY66256.1"/>
    <property type="molecule type" value="Genomic_DNA"/>
</dbReference>
<feature type="compositionally biased region" description="Low complexity" evidence="1">
    <location>
        <begin position="41"/>
        <end position="50"/>
    </location>
</feature>
<dbReference type="Proteomes" id="UP000054007">
    <property type="component" value="Unassembled WGS sequence"/>
</dbReference>
<evidence type="ECO:0000313" key="2">
    <source>
        <dbReference type="EMBL" id="KIY66256.1"/>
    </source>
</evidence>
<name>A0A0D7B9S5_9AGAR</name>
<sequence length="155" mass="16815">MSTGTEDPTRGSPQVPTYREISKPPNRPSTAHTTQQGATPGEETVGTGTEDSTWHRATQVPPELIVLCPKAGCGYRAHRLSAVPMQKHLQTHQNLPHMCVEAGCYKTGSGRVTSNNLNLVCRYRFKTQAELDDHMSKKHGAGSSLSNHIAMVLPG</sequence>
<protein>
    <submittedName>
        <fullName evidence="2">Uncharacterized protein</fullName>
    </submittedName>
</protein>
<feature type="compositionally biased region" description="Polar residues" evidence="1">
    <location>
        <begin position="1"/>
        <end position="15"/>
    </location>
</feature>
<evidence type="ECO:0000256" key="1">
    <source>
        <dbReference type="SAM" id="MobiDB-lite"/>
    </source>
</evidence>
<reference evidence="2 3" key="1">
    <citation type="journal article" date="2015" name="Fungal Genet. Biol.">
        <title>Evolution of novel wood decay mechanisms in Agaricales revealed by the genome sequences of Fistulina hepatica and Cylindrobasidium torrendii.</title>
        <authorList>
            <person name="Floudas D."/>
            <person name="Held B.W."/>
            <person name="Riley R."/>
            <person name="Nagy L.G."/>
            <person name="Koehler G."/>
            <person name="Ransdell A.S."/>
            <person name="Younus H."/>
            <person name="Chow J."/>
            <person name="Chiniquy J."/>
            <person name="Lipzen A."/>
            <person name="Tritt A."/>
            <person name="Sun H."/>
            <person name="Haridas S."/>
            <person name="LaButti K."/>
            <person name="Ohm R.A."/>
            <person name="Kues U."/>
            <person name="Blanchette R.A."/>
            <person name="Grigoriev I.V."/>
            <person name="Minto R.E."/>
            <person name="Hibbett D.S."/>
        </authorList>
    </citation>
    <scope>NUCLEOTIDE SEQUENCE [LARGE SCALE GENOMIC DNA]</scope>
    <source>
        <strain evidence="2 3">FP15055 ss-10</strain>
    </source>
</reference>
<organism evidence="2 3">
    <name type="scientific">Cylindrobasidium torrendii FP15055 ss-10</name>
    <dbReference type="NCBI Taxonomy" id="1314674"/>
    <lineage>
        <taxon>Eukaryota</taxon>
        <taxon>Fungi</taxon>
        <taxon>Dikarya</taxon>
        <taxon>Basidiomycota</taxon>
        <taxon>Agaricomycotina</taxon>
        <taxon>Agaricomycetes</taxon>
        <taxon>Agaricomycetidae</taxon>
        <taxon>Agaricales</taxon>
        <taxon>Marasmiineae</taxon>
        <taxon>Physalacriaceae</taxon>
        <taxon>Cylindrobasidium</taxon>
    </lineage>
</organism>